<dbReference type="Proteomes" id="UP000324222">
    <property type="component" value="Unassembled WGS sequence"/>
</dbReference>
<gene>
    <name evidence="2" type="ORF">E2C01_070844</name>
</gene>
<evidence type="ECO:0000256" key="1">
    <source>
        <dbReference type="SAM" id="MobiDB-lite"/>
    </source>
</evidence>
<comment type="caution">
    <text evidence="2">The sequence shown here is derived from an EMBL/GenBank/DDBJ whole genome shotgun (WGS) entry which is preliminary data.</text>
</comment>
<accession>A0A5B7I6J2</accession>
<evidence type="ECO:0000313" key="2">
    <source>
        <dbReference type="EMBL" id="MPC76434.1"/>
    </source>
</evidence>
<organism evidence="2 3">
    <name type="scientific">Portunus trituberculatus</name>
    <name type="common">Swimming crab</name>
    <name type="synonym">Neptunus trituberculatus</name>
    <dbReference type="NCBI Taxonomy" id="210409"/>
    <lineage>
        <taxon>Eukaryota</taxon>
        <taxon>Metazoa</taxon>
        <taxon>Ecdysozoa</taxon>
        <taxon>Arthropoda</taxon>
        <taxon>Crustacea</taxon>
        <taxon>Multicrustacea</taxon>
        <taxon>Malacostraca</taxon>
        <taxon>Eumalacostraca</taxon>
        <taxon>Eucarida</taxon>
        <taxon>Decapoda</taxon>
        <taxon>Pleocyemata</taxon>
        <taxon>Brachyura</taxon>
        <taxon>Eubrachyura</taxon>
        <taxon>Portunoidea</taxon>
        <taxon>Portunidae</taxon>
        <taxon>Portuninae</taxon>
        <taxon>Portunus</taxon>
    </lineage>
</organism>
<feature type="compositionally biased region" description="Basic and acidic residues" evidence="1">
    <location>
        <begin position="11"/>
        <end position="21"/>
    </location>
</feature>
<keyword evidence="3" id="KW-1185">Reference proteome</keyword>
<dbReference type="EMBL" id="VSRR010043339">
    <property type="protein sequence ID" value="MPC76434.1"/>
    <property type="molecule type" value="Genomic_DNA"/>
</dbReference>
<name>A0A5B7I6J2_PORTR</name>
<proteinExistence type="predicted"/>
<evidence type="ECO:0000313" key="3">
    <source>
        <dbReference type="Proteomes" id="UP000324222"/>
    </source>
</evidence>
<sequence length="92" mass="9942">MRTPLSLTEGVETRQKQRSDAEDNVPEETRSCLLKGLLGNAALEEQSRNTVFSQGPPPSHEVSSNPGNGRGKGPPKGLSGSRKNQSQYHSLQ</sequence>
<protein>
    <submittedName>
        <fullName evidence="2">Uncharacterized protein</fullName>
    </submittedName>
</protein>
<dbReference type="AlphaFoldDB" id="A0A5B7I6J2"/>
<feature type="compositionally biased region" description="Polar residues" evidence="1">
    <location>
        <begin position="81"/>
        <end position="92"/>
    </location>
</feature>
<feature type="region of interest" description="Disordered" evidence="1">
    <location>
        <begin position="1"/>
        <end position="31"/>
    </location>
</feature>
<feature type="region of interest" description="Disordered" evidence="1">
    <location>
        <begin position="44"/>
        <end position="92"/>
    </location>
</feature>
<reference evidence="2 3" key="1">
    <citation type="submission" date="2019-05" db="EMBL/GenBank/DDBJ databases">
        <title>Another draft genome of Portunus trituberculatus and its Hox gene families provides insights of decapod evolution.</title>
        <authorList>
            <person name="Jeong J.-H."/>
            <person name="Song I."/>
            <person name="Kim S."/>
            <person name="Choi T."/>
            <person name="Kim D."/>
            <person name="Ryu S."/>
            <person name="Kim W."/>
        </authorList>
    </citation>
    <scope>NUCLEOTIDE SEQUENCE [LARGE SCALE GENOMIC DNA]</scope>
    <source>
        <tissue evidence="2">Muscle</tissue>
    </source>
</reference>